<feature type="region of interest" description="Disordered" evidence="1">
    <location>
        <begin position="1"/>
        <end position="32"/>
    </location>
</feature>
<dbReference type="Proteomes" id="UP000669179">
    <property type="component" value="Unassembled WGS sequence"/>
</dbReference>
<reference evidence="2" key="1">
    <citation type="submission" date="2021-03" db="EMBL/GenBank/DDBJ databases">
        <authorList>
            <person name="Kanchanasin P."/>
            <person name="Saeng-In P."/>
            <person name="Phongsopitanun W."/>
            <person name="Yuki M."/>
            <person name="Kudo T."/>
            <person name="Ohkuma M."/>
            <person name="Tanasupawat S."/>
        </authorList>
    </citation>
    <scope>NUCLEOTIDE SEQUENCE</scope>
    <source>
        <strain evidence="2">GKU 128</strain>
    </source>
</reference>
<feature type="compositionally biased region" description="Basic and acidic residues" evidence="1">
    <location>
        <begin position="1"/>
        <end position="11"/>
    </location>
</feature>
<gene>
    <name evidence="2" type="ORF">J4573_03395</name>
</gene>
<evidence type="ECO:0000256" key="1">
    <source>
        <dbReference type="SAM" id="MobiDB-lite"/>
    </source>
</evidence>
<sequence length="207" mass="22978">MNRDPRSRTDEAQPAGRAAEPSVRNAATTSQEIRRSTRIGAWQVNLRWPSLDSEGPVELSIKAGPGADPAEIARGITGNVLRAIPLAHLTEELREVRRTAQNLRKEAVRIDGVAELIADTIRTDPTPGRRGRSEEFYALVAALYAWHVDQRYPNPVKRLADLCGASWRVSANWVRLAREKGFLTEGHERRPGGELTEKASEILDAML</sequence>
<organism evidence="2 3">
    <name type="scientific">Actinomadura barringtoniae</name>
    <dbReference type="NCBI Taxonomy" id="1427535"/>
    <lineage>
        <taxon>Bacteria</taxon>
        <taxon>Bacillati</taxon>
        <taxon>Actinomycetota</taxon>
        <taxon>Actinomycetes</taxon>
        <taxon>Streptosporangiales</taxon>
        <taxon>Thermomonosporaceae</taxon>
        <taxon>Actinomadura</taxon>
    </lineage>
</organism>
<accession>A0A939P6A6</accession>
<dbReference type="AlphaFoldDB" id="A0A939P6A6"/>
<protein>
    <submittedName>
        <fullName evidence="2">Uncharacterized protein</fullName>
    </submittedName>
</protein>
<proteinExistence type="predicted"/>
<comment type="caution">
    <text evidence="2">The sequence shown here is derived from an EMBL/GenBank/DDBJ whole genome shotgun (WGS) entry which is preliminary data.</text>
</comment>
<keyword evidence="3" id="KW-1185">Reference proteome</keyword>
<dbReference type="EMBL" id="JAGEOJ010000001">
    <property type="protein sequence ID" value="MBO2446120.1"/>
    <property type="molecule type" value="Genomic_DNA"/>
</dbReference>
<evidence type="ECO:0000313" key="3">
    <source>
        <dbReference type="Proteomes" id="UP000669179"/>
    </source>
</evidence>
<dbReference type="RefSeq" id="WP_208253686.1">
    <property type="nucleotide sequence ID" value="NZ_JAGEOJ010000001.1"/>
</dbReference>
<name>A0A939P6A6_9ACTN</name>
<evidence type="ECO:0000313" key="2">
    <source>
        <dbReference type="EMBL" id="MBO2446120.1"/>
    </source>
</evidence>